<reference evidence="7 8" key="1">
    <citation type="submission" date="2010-07" db="EMBL/GenBank/DDBJ databases">
        <title>The draft genome of Paenibacillus curdlanolyticus YK9.</title>
        <authorList>
            <consortium name="US DOE Joint Genome Institute (JGI-PGF)"/>
            <person name="Lucas S."/>
            <person name="Copeland A."/>
            <person name="Lapidus A."/>
            <person name="Cheng J.-F."/>
            <person name="Bruce D."/>
            <person name="Goodwin L."/>
            <person name="Pitluck S."/>
            <person name="Land M.L."/>
            <person name="Hauser L."/>
            <person name="Chang Y.-J."/>
            <person name="Jeffries C."/>
            <person name="Anderson I.J."/>
            <person name="Johnson E."/>
            <person name="Loganathan U."/>
            <person name="Mulhopadhyay B."/>
            <person name="Kyrpides N."/>
            <person name="Woyke T.J."/>
        </authorList>
    </citation>
    <scope>NUCLEOTIDE SEQUENCE [LARGE SCALE GENOMIC DNA]</scope>
    <source>
        <strain evidence="7 8">YK9</strain>
    </source>
</reference>
<evidence type="ECO:0000313" key="7">
    <source>
        <dbReference type="EMBL" id="EFM11923.1"/>
    </source>
</evidence>
<dbReference type="STRING" id="717606.PaecuDRAFT_1531"/>
<protein>
    <submittedName>
        <fullName evidence="7">Polysaccharide biosynthesis protein</fullName>
    </submittedName>
</protein>
<evidence type="ECO:0000256" key="4">
    <source>
        <dbReference type="ARBA" id="ARBA00022989"/>
    </source>
</evidence>
<dbReference type="AlphaFoldDB" id="E0I7A7"/>
<feature type="transmembrane region" description="Helical" evidence="6">
    <location>
        <begin position="168"/>
        <end position="187"/>
    </location>
</feature>
<feature type="transmembrane region" description="Helical" evidence="6">
    <location>
        <begin position="29"/>
        <end position="50"/>
    </location>
</feature>
<dbReference type="PANTHER" id="PTHR30250">
    <property type="entry name" value="PST FAMILY PREDICTED COLANIC ACID TRANSPORTER"/>
    <property type="match status" value="1"/>
</dbReference>
<organism evidence="7 8">
    <name type="scientific">Paenibacillus curdlanolyticus YK9</name>
    <dbReference type="NCBI Taxonomy" id="717606"/>
    <lineage>
        <taxon>Bacteria</taxon>
        <taxon>Bacillati</taxon>
        <taxon>Bacillota</taxon>
        <taxon>Bacilli</taxon>
        <taxon>Bacillales</taxon>
        <taxon>Paenibacillaceae</taxon>
        <taxon>Paenibacillus</taxon>
    </lineage>
</organism>
<evidence type="ECO:0000256" key="2">
    <source>
        <dbReference type="ARBA" id="ARBA00022475"/>
    </source>
</evidence>
<name>E0I7A7_9BACL</name>
<dbReference type="RefSeq" id="WP_006037542.1">
    <property type="nucleotide sequence ID" value="NZ_AEDD01000003.1"/>
</dbReference>
<feature type="transmembrane region" description="Helical" evidence="6">
    <location>
        <begin position="441"/>
        <end position="462"/>
    </location>
</feature>
<sequence length="511" mass="57641">MQNNTNSASAMAQSPSVVQKVVAKLKKDVFVYGPAIIIPALLGMVNIIVFTRVFDPSDYGQYAIVLSTILFVSTLITQWIQQSIQRYRPVYKESNGLIEFDRNLQSLLAMMTYGALLFLLLAPISKLLFGLNLILYLTVILIVITQMLFVLMSTILQSDYRAGEYRRFNLINAILKSALSLLIVFFVQKSTDSIFLGILLAQLIVLVPMMRTTGYKAIFSLRLTLQSKQFIKMFVQYGFPMIGWFIGNSLLNLVDRYMLGYYHSAQEVGIYTATYSVVSASIGLFCTPLLMAAHPIIMNTATTSDDKEIQRIISVFSKVYLLIIFPIFIYLTVVRSDVTSFLLGDEYQVGSSILPYMMFGLIMWNFGMYGHKGFEIKNKTRTMLMFVICCVVVNVGLNVLLIPKYAYHGAAIASTISLTVYPVCVYLFSSKTIQWKMNVRSLLSIFSSSMVAAIGTYFIRFYLGAVDIVNLVVCGFAFLIMYLVGLSLLKEINLNKLVRVNMKNRLRSVEK</sequence>
<dbReference type="Pfam" id="PF01943">
    <property type="entry name" value="Polysacc_synt"/>
    <property type="match status" value="1"/>
</dbReference>
<accession>E0I7A7</accession>
<feature type="transmembrane region" description="Helical" evidence="6">
    <location>
        <begin position="407"/>
        <end position="429"/>
    </location>
</feature>
<feature type="transmembrane region" description="Helical" evidence="6">
    <location>
        <begin position="193"/>
        <end position="210"/>
    </location>
</feature>
<feature type="transmembrane region" description="Helical" evidence="6">
    <location>
        <begin position="230"/>
        <end position="250"/>
    </location>
</feature>
<keyword evidence="3 6" id="KW-0812">Transmembrane</keyword>
<feature type="transmembrane region" description="Helical" evidence="6">
    <location>
        <begin position="312"/>
        <end position="333"/>
    </location>
</feature>
<keyword evidence="8" id="KW-1185">Reference proteome</keyword>
<feature type="transmembrane region" description="Helical" evidence="6">
    <location>
        <begin position="353"/>
        <end position="370"/>
    </location>
</feature>
<feature type="transmembrane region" description="Helical" evidence="6">
    <location>
        <begin position="382"/>
        <end position="401"/>
    </location>
</feature>
<gene>
    <name evidence="7" type="ORF">PaecuDRAFT_1531</name>
</gene>
<evidence type="ECO:0000256" key="6">
    <source>
        <dbReference type="SAM" id="Phobius"/>
    </source>
</evidence>
<comment type="subcellular location">
    <subcellularLocation>
        <location evidence="1">Cell membrane</location>
        <topology evidence="1">Multi-pass membrane protein</topology>
    </subcellularLocation>
</comment>
<keyword evidence="5 6" id="KW-0472">Membrane</keyword>
<dbReference type="InterPro" id="IPR002797">
    <property type="entry name" value="Polysacc_synth"/>
</dbReference>
<feature type="transmembrane region" description="Helical" evidence="6">
    <location>
        <begin position="107"/>
        <end position="128"/>
    </location>
</feature>
<dbReference type="eggNOG" id="COG2244">
    <property type="taxonomic scope" value="Bacteria"/>
</dbReference>
<dbReference type="EMBL" id="AEDD01000003">
    <property type="protein sequence ID" value="EFM11923.1"/>
    <property type="molecule type" value="Genomic_DNA"/>
</dbReference>
<dbReference type="InterPro" id="IPR050833">
    <property type="entry name" value="Poly_Biosynth_Transport"/>
</dbReference>
<evidence type="ECO:0000256" key="3">
    <source>
        <dbReference type="ARBA" id="ARBA00022692"/>
    </source>
</evidence>
<evidence type="ECO:0000256" key="1">
    <source>
        <dbReference type="ARBA" id="ARBA00004651"/>
    </source>
</evidence>
<feature type="transmembrane region" description="Helical" evidence="6">
    <location>
        <begin position="134"/>
        <end position="156"/>
    </location>
</feature>
<dbReference type="PANTHER" id="PTHR30250:SF11">
    <property type="entry name" value="O-ANTIGEN TRANSPORTER-RELATED"/>
    <property type="match status" value="1"/>
</dbReference>
<feature type="transmembrane region" description="Helical" evidence="6">
    <location>
        <begin position="468"/>
        <end position="489"/>
    </location>
</feature>
<dbReference type="GO" id="GO:0005886">
    <property type="term" value="C:plasma membrane"/>
    <property type="evidence" value="ECO:0007669"/>
    <property type="project" value="UniProtKB-SubCell"/>
</dbReference>
<keyword evidence="4 6" id="KW-1133">Transmembrane helix</keyword>
<dbReference type="Proteomes" id="UP000005387">
    <property type="component" value="Unassembled WGS sequence"/>
</dbReference>
<feature type="transmembrane region" description="Helical" evidence="6">
    <location>
        <begin position="62"/>
        <end position="80"/>
    </location>
</feature>
<keyword evidence="2" id="KW-1003">Cell membrane</keyword>
<evidence type="ECO:0000256" key="5">
    <source>
        <dbReference type="ARBA" id="ARBA00023136"/>
    </source>
</evidence>
<dbReference type="OrthoDB" id="5906224at2"/>
<evidence type="ECO:0000313" key="8">
    <source>
        <dbReference type="Proteomes" id="UP000005387"/>
    </source>
</evidence>
<feature type="transmembrane region" description="Helical" evidence="6">
    <location>
        <begin position="270"/>
        <end position="291"/>
    </location>
</feature>
<proteinExistence type="predicted"/>